<sequence length="165" mass="18536">MDRWVLDGSSLMTRATNQLIDSTLVVKDVLTDEGNWDLNFLNDNLPTNIVNQLVALPAPRDTDGPDSIGWKDTNTRHFTVQSAYDLQRENVHHIDGDWTGFGIGKDHTEFKLLCGTGASRILATSMERKKKGGHPFSWWHAGICGSGETNQFSMKTFDDHLIIFM</sequence>
<proteinExistence type="predicted"/>
<protein>
    <submittedName>
        <fullName evidence="1">Uncharacterized protein</fullName>
    </submittedName>
</protein>
<name>A0ACB0I7P7_TRIPR</name>
<reference evidence="1" key="1">
    <citation type="submission" date="2023-10" db="EMBL/GenBank/DDBJ databases">
        <authorList>
            <person name="Rodriguez Cubillos JULIANA M."/>
            <person name="De Vega J."/>
        </authorList>
    </citation>
    <scope>NUCLEOTIDE SEQUENCE</scope>
</reference>
<dbReference type="EMBL" id="CASHSV030000001">
    <property type="protein sequence ID" value="CAJ2628117.1"/>
    <property type="molecule type" value="Genomic_DNA"/>
</dbReference>
<dbReference type="Proteomes" id="UP001177021">
    <property type="component" value="Unassembled WGS sequence"/>
</dbReference>
<keyword evidence="2" id="KW-1185">Reference proteome</keyword>
<evidence type="ECO:0000313" key="1">
    <source>
        <dbReference type="EMBL" id="CAJ2628117.1"/>
    </source>
</evidence>
<accession>A0ACB0I7P7</accession>
<organism evidence="1 2">
    <name type="scientific">Trifolium pratense</name>
    <name type="common">Red clover</name>
    <dbReference type="NCBI Taxonomy" id="57577"/>
    <lineage>
        <taxon>Eukaryota</taxon>
        <taxon>Viridiplantae</taxon>
        <taxon>Streptophyta</taxon>
        <taxon>Embryophyta</taxon>
        <taxon>Tracheophyta</taxon>
        <taxon>Spermatophyta</taxon>
        <taxon>Magnoliopsida</taxon>
        <taxon>eudicotyledons</taxon>
        <taxon>Gunneridae</taxon>
        <taxon>Pentapetalae</taxon>
        <taxon>rosids</taxon>
        <taxon>fabids</taxon>
        <taxon>Fabales</taxon>
        <taxon>Fabaceae</taxon>
        <taxon>Papilionoideae</taxon>
        <taxon>50 kb inversion clade</taxon>
        <taxon>NPAAA clade</taxon>
        <taxon>Hologalegina</taxon>
        <taxon>IRL clade</taxon>
        <taxon>Trifolieae</taxon>
        <taxon>Trifolium</taxon>
    </lineage>
</organism>
<evidence type="ECO:0000313" key="2">
    <source>
        <dbReference type="Proteomes" id="UP001177021"/>
    </source>
</evidence>
<comment type="caution">
    <text evidence="1">The sequence shown here is derived from an EMBL/GenBank/DDBJ whole genome shotgun (WGS) entry which is preliminary data.</text>
</comment>
<gene>
    <name evidence="1" type="ORF">MILVUS5_LOCUS426</name>
</gene>